<feature type="region of interest" description="Disordered" evidence="1">
    <location>
        <begin position="81"/>
        <end position="102"/>
    </location>
</feature>
<feature type="compositionally biased region" description="Polar residues" evidence="1">
    <location>
        <begin position="26"/>
        <end position="66"/>
    </location>
</feature>
<dbReference type="Gramene" id="KGN62100">
    <property type="protein sequence ID" value="KGN62100"/>
    <property type="gene ID" value="Csa_2G297250"/>
</dbReference>
<proteinExistence type="predicted"/>
<feature type="compositionally biased region" description="Polar residues" evidence="1">
    <location>
        <begin position="89"/>
        <end position="102"/>
    </location>
</feature>
<gene>
    <name evidence="2" type="ORF">Csa_2G297250</name>
</gene>
<reference evidence="2 3" key="2">
    <citation type="journal article" date="2009" name="PLoS ONE">
        <title>An integrated genetic and cytogenetic map of the cucumber genome.</title>
        <authorList>
            <person name="Ren Y."/>
            <person name="Zhang Z."/>
            <person name="Liu J."/>
            <person name="Staub J.E."/>
            <person name="Han Y."/>
            <person name="Cheng Z."/>
            <person name="Li X."/>
            <person name="Lu J."/>
            <person name="Miao H."/>
            <person name="Kang H."/>
            <person name="Xie B."/>
            <person name="Gu X."/>
            <person name="Wang X."/>
            <person name="Du Y."/>
            <person name="Jin W."/>
            <person name="Huang S."/>
        </authorList>
    </citation>
    <scope>NUCLEOTIDE SEQUENCE [LARGE SCALE GENOMIC DNA]</scope>
    <source>
        <strain evidence="3">cv. 9930</strain>
    </source>
</reference>
<evidence type="ECO:0000313" key="3">
    <source>
        <dbReference type="Proteomes" id="UP000029981"/>
    </source>
</evidence>
<feature type="region of interest" description="Disordered" evidence="1">
    <location>
        <begin position="1"/>
        <end position="67"/>
    </location>
</feature>
<feature type="compositionally biased region" description="Basic and acidic residues" evidence="1">
    <location>
        <begin position="16"/>
        <end position="25"/>
    </location>
</feature>
<reference evidence="2 3" key="3">
    <citation type="journal article" date="2010" name="BMC Genomics">
        <title>Transcriptome sequencing and comparative analysis of cucumber flowers with different sex types.</title>
        <authorList>
            <person name="Guo S."/>
            <person name="Zheng Y."/>
            <person name="Joung J.G."/>
            <person name="Liu S."/>
            <person name="Zhang Z."/>
            <person name="Crasta O.R."/>
            <person name="Sobral B.W."/>
            <person name="Xu Y."/>
            <person name="Huang S."/>
            <person name="Fei Z."/>
        </authorList>
    </citation>
    <scope>NUCLEOTIDE SEQUENCE [LARGE SCALE GENOMIC DNA]</scope>
    <source>
        <strain evidence="3">cv. 9930</strain>
    </source>
</reference>
<name>A0A0A0LJP6_CUCSA</name>
<evidence type="ECO:0000256" key="1">
    <source>
        <dbReference type="SAM" id="MobiDB-lite"/>
    </source>
</evidence>
<reference evidence="2 3" key="1">
    <citation type="journal article" date="2009" name="Nat. Genet.">
        <title>The genome of the cucumber, Cucumis sativus L.</title>
        <authorList>
            <person name="Huang S."/>
            <person name="Li R."/>
            <person name="Zhang Z."/>
            <person name="Li L."/>
            <person name="Gu X."/>
            <person name="Fan W."/>
            <person name="Lucas W.J."/>
            <person name="Wang X."/>
            <person name="Xie B."/>
            <person name="Ni P."/>
            <person name="Ren Y."/>
            <person name="Zhu H."/>
            <person name="Li J."/>
            <person name="Lin K."/>
            <person name="Jin W."/>
            <person name="Fei Z."/>
            <person name="Li G."/>
            <person name="Staub J."/>
            <person name="Kilian A."/>
            <person name="van der Vossen E.A."/>
            <person name="Wu Y."/>
            <person name="Guo J."/>
            <person name="He J."/>
            <person name="Jia Z."/>
            <person name="Ren Y."/>
            <person name="Tian G."/>
            <person name="Lu Y."/>
            <person name="Ruan J."/>
            <person name="Qian W."/>
            <person name="Wang M."/>
            <person name="Huang Q."/>
            <person name="Li B."/>
            <person name="Xuan Z."/>
            <person name="Cao J."/>
            <person name="Asan"/>
            <person name="Wu Z."/>
            <person name="Zhang J."/>
            <person name="Cai Q."/>
            <person name="Bai Y."/>
            <person name="Zhao B."/>
            <person name="Han Y."/>
            <person name="Li Y."/>
            <person name="Li X."/>
            <person name="Wang S."/>
            <person name="Shi Q."/>
            <person name="Liu S."/>
            <person name="Cho W.K."/>
            <person name="Kim J.Y."/>
            <person name="Xu Y."/>
            <person name="Heller-Uszynska K."/>
            <person name="Miao H."/>
            <person name="Cheng Z."/>
            <person name="Zhang S."/>
            <person name="Wu J."/>
            <person name="Yang Y."/>
            <person name="Kang H."/>
            <person name="Li M."/>
            <person name="Liang H."/>
            <person name="Ren X."/>
            <person name="Shi Z."/>
            <person name="Wen M."/>
            <person name="Jian M."/>
            <person name="Yang H."/>
            <person name="Zhang G."/>
            <person name="Yang Z."/>
            <person name="Chen R."/>
            <person name="Liu S."/>
            <person name="Li J."/>
            <person name="Ma L."/>
            <person name="Liu H."/>
            <person name="Zhou Y."/>
            <person name="Zhao J."/>
            <person name="Fang X."/>
            <person name="Li G."/>
            <person name="Fang L."/>
            <person name="Li Y."/>
            <person name="Liu D."/>
            <person name="Zheng H."/>
            <person name="Zhang Y."/>
            <person name="Qin N."/>
            <person name="Li Z."/>
            <person name="Yang G."/>
            <person name="Yang S."/>
            <person name="Bolund L."/>
            <person name="Kristiansen K."/>
            <person name="Zheng H."/>
            <person name="Li S."/>
            <person name="Zhang X."/>
            <person name="Yang H."/>
            <person name="Wang J."/>
            <person name="Sun R."/>
            <person name="Zhang B."/>
            <person name="Jiang S."/>
            <person name="Wang J."/>
            <person name="Du Y."/>
            <person name="Li S."/>
        </authorList>
    </citation>
    <scope>NUCLEOTIDE SEQUENCE [LARGE SCALE GENOMIC DNA]</scope>
    <source>
        <strain evidence="3">cv. 9930</strain>
    </source>
</reference>
<reference evidence="2 3" key="4">
    <citation type="journal article" date="2011" name="BMC Genomics">
        <title>RNA-Seq improves annotation of protein-coding genes in the cucumber genome.</title>
        <authorList>
            <person name="Li Z."/>
            <person name="Zhang Z."/>
            <person name="Yan P."/>
            <person name="Huang S."/>
            <person name="Fei Z."/>
            <person name="Lin K."/>
        </authorList>
    </citation>
    <scope>NUCLEOTIDE SEQUENCE [LARGE SCALE GENOMIC DNA]</scope>
    <source>
        <strain evidence="3">cv. 9930</strain>
    </source>
</reference>
<organism evidence="2 3">
    <name type="scientific">Cucumis sativus</name>
    <name type="common">Cucumber</name>
    <dbReference type="NCBI Taxonomy" id="3659"/>
    <lineage>
        <taxon>Eukaryota</taxon>
        <taxon>Viridiplantae</taxon>
        <taxon>Streptophyta</taxon>
        <taxon>Embryophyta</taxon>
        <taxon>Tracheophyta</taxon>
        <taxon>Spermatophyta</taxon>
        <taxon>Magnoliopsida</taxon>
        <taxon>eudicotyledons</taxon>
        <taxon>Gunneridae</taxon>
        <taxon>Pentapetalae</taxon>
        <taxon>rosids</taxon>
        <taxon>fabids</taxon>
        <taxon>Cucurbitales</taxon>
        <taxon>Cucurbitaceae</taxon>
        <taxon>Benincaseae</taxon>
        <taxon>Cucumis</taxon>
    </lineage>
</organism>
<dbReference type="AlphaFoldDB" id="A0A0A0LJP6"/>
<accession>A0A0A0LJP6</accession>
<protein>
    <submittedName>
        <fullName evidence="2">Uncharacterized protein</fullName>
    </submittedName>
</protein>
<dbReference type="Proteomes" id="UP000029981">
    <property type="component" value="Chromosome 2"/>
</dbReference>
<sequence>MQSVILPPNSTLLSTKHQETERPDTETQNTPETASSNRRPMCRTNTAQLNKNPQLNQPLTAQNSRLNPLLNHGQDCCRTCHKDAGRTPLKSSSPPNAGTHQLDNSLELTANAVNGAPPLSLFCVLYDLKRKVKDLQKKNAINA</sequence>
<keyword evidence="3" id="KW-1185">Reference proteome</keyword>
<dbReference type="EMBL" id="CM002923">
    <property type="protein sequence ID" value="KGN62100.1"/>
    <property type="molecule type" value="Genomic_DNA"/>
</dbReference>
<evidence type="ECO:0000313" key="2">
    <source>
        <dbReference type="EMBL" id="KGN62100.1"/>
    </source>
</evidence>
<feature type="compositionally biased region" description="Polar residues" evidence="1">
    <location>
        <begin position="1"/>
        <end position="15"/>
    </location>
</feature>